<keyword evidence="3" id="KW-0813">Transport</keyword>
<dbReference type="PANTHER" id="PTHR30489">
    <property type="entry name" value="LIPOPROTEIN-RELEASING SYSTEM TRANSMEMBRANE PROTEIN LOLE"/>
    <property type="match status" value="1"/>
</dbReference>
<evidence type="ECO:0000256" key="8">
    <source>
        <dbReference type="SAM" id="Phobius"/>
    </source>
</evidence>
<gene>
    <name evidence="12" type="ORF">FF098_007385</name>
    <name evidence="11" type="ORF">GCM10011355_14860</name>
</gene>
<feature type="domain" description="ABC3 transporter permease C-terminal" evidence="9">
    <location>
        <begin position="297"/>
        <end position="430"/>
    </location>
</feature>
<evidence type="ECO:0000256" key="6">
    <source>
        <dbReference type="ARBA" id="ARBA00022989"/>
    </source>
</evidence>
<dbReference type="Pfam" id="PF12704">
    <property type="entry name" value="MacB_PCD"/>
    <property type="match status" value="1"/>
</dbReference>
<dbReference type="AlphaFoldDB" id="A0A8J3A1M4"/>
<evidence type="ECO:0000256" key="7">
    <source>
        <dbReference type="ARBA" id="ARBA00023136"/>
    </source>
</evidence>
<evidence type="ECO:0000313" key="11">
    <source>
        <dbReference type="EMBL" id="GGH96296.1"/>
    </source>
</evidence>
<evidence type="ECO:0000256" key="5">
    <source>
        <dbReference type="ARBA" id="ARBA00022692"/>
    </source>
</evidence>
<dbReference type="InterPro" id="IPR011925">
    <property type="entry name" value="LolCE_TM"/>
</dbReference>
<dbReference type="EMBL" id="BMGZ01000001">
    <property type="protein sequence ID" value="GGH96296.1"/>
    <property type="molecule type" value="Genomic_DNA"/>
</dbReference>
<dbReference type="Proteomes" id="UP000818603">
    <property type="component" value="Unassembled WGS sequence"/>
</dbReference>
<reference evidence="11" key="3">
    <citation type="submission" date="2020-09" db="EMBL/GenBank/DDBJ databases">
        <authorList>
            <person name="Sun Q."/>
            <person name="Zhou Y."/>
        </authorList>
    </citation>
    <scope>NUCLEOTIDE SEQUENCE</scope>
    <source>
        <strain evidence="11">CGMCC 1.14984</strain>
    </source>
</reference>
<reference evidence="12 14" key="2">
    <citation type="submission" date="2020-02" db="EMBL/GenBank/DDBJ databases">
        <title>Genome sequence of Parvularcula flava strain NH6-79.</title>
        <authorList>
            <person name="Abdul Karim M.H."/>
            <person name="Lam M.Q."/>
            <person name="Chen S.J."/>
            <person name="Yahya A."/>
            <person name="Shahir S."/>
            <person name="Shamsir M.S."/>
            <person name="Chong C.S."/>
        </authorList>
    </citation>
    <scope>NUCLEOTIDE SEQUENCE [LARGE SCALE GENOMIC DNA]</scope>
    <source>
        <strain evidence="12 14">NH6-79</strain>
    </source>
</reference>
<evidence type="ECO:0000256" key="2">
    <source>
        <dbReference type="ARBA" id="ARBA00005236"/>
    </source>
</evidence>
<comment type="caution">
    <text evidence="11">The sequence shown here is derived from an EMBL/GenBank/DDBJ whole genome shotgun (WGS) entry which is preliminary data.</text>
</comment>
<dbReference type="InterPro" id="IPR051447">
    <property type="entry name" value="Lipoprotein-release_system"/>
</dbReference>
<evidence type="ECO:0000313" key="12">
    <source>
        <dbReference type="EMBL" id="NHK27720.1"/>
    </source>
</evidence>
<feature type="transmembrane region" description="Helical" evidence="8">
    <location>
        <begin position="403"/>
        <end position="423"/>
    </location>
</feature>
<dbReference type="Pfam" id="PF02687">
    <property type="entry name" value="FtsX"/>
    <property type="match status" value="1"/>
</dbReference>
<keyword evidence="6 8" id="KW-1133">Transmembrane helix</keyword>
<dbReference type="GO" id="GO:0098797">
    <property type="term" value="C:plasma membrane protein complex"/>
    <property type="evidence" value="ECO:0007669"/>
    <property type="project" value="TreeGrafter"/>
</dbReference>
<organism evidence="11 13">
    <name type="scientific">Aquisalinus luteolus</name>
    <dbReference type="NCBI Taxonomy" id="1566827"/>
    <lineage>
        <taxon>Bacteria</taxon>
        <taxon>Pseudomonadati</taxon>
        <taxon>Pseudomonadota</taxon>
        <taxon>Alphaproteobacteria</taxon>
        <taxon>Parvularculales</taxon>
        <taxon>Parvularculaceae</taxon>
        <taxon>Aquisalinus</taxon>
    </lineage>
</organism>
<proteinExistence type="inferred from homology"/>
<evidence type="ECO:0000256" key="3">
    <source>
        <dbReference type="ARBA" id="ARBA00022448"/>
    </source>
</evidence>
<reference evidence="11" key="1">
    <citation type="journal article" date="2014" name="Int. J. Syst. Evol. Microbiol.">
        <title>Complete genome sequence of Corynebacterium casei LMG S-19264T (=DSM 44701T), isolated from a smear-ripened cheese.</title>
        <authorList>
            <consortium name="US DOE Joint Genome Institute (JGI-PGF)"/>
            <person name="Walter F."/>
            <person name="Albersmeier A."/>
            <person name="Kalinowski J."/>
            <person name="Ruckert C."/>
        </authorList>
    </citation>
    <scope>NUCLEOTIDE SEQUENCE</scope>
    <source>
        <strain evidence="11">CGMCC 1.14984</strain>
    </source>
</reference>
<feature type="transmembrane region" description="Helical" evidence="8">
    <location>
        <begin position="41"/>
        <end position="64"/>
    </location>
</feature>
<feature type="domain" description="MacB-like periplasmic core" evidence="10">
    <location>
        <begin position="43"/>
        <end position="264"/>
    </location>
</feature>
<feature type="transmembrane region" description="Helical" evidence="8">
    <location>
        <begin position="338"/>
        <end position="366"/>
    </location>
</feature>
<protein>
    <submittedName>
        <fullName evidence="11 12">ABC transporter permease</fullName>
    </submittedName>
</protein>
<keyword evidence="12" id="KW-0449">Lipoprotein</keyword>
<keyword evidence="4" id="KW-1003">Cell membrane</keyword>
<dbReference type="InterPro" id="IPR025857">
    <property type="entry name" value="MacB_PCD"/>
</dbReference>
<dbReference type="GO" id="GO:0044874">
    <property type="term" value="P:lipoprotein localization to outer membrane"/>
    <property type="evidence" value="ECO:0007669"/>
    <property type="project" value="TreeGrafter"/>
</dbReference>
<dbReference type="Proteomes" id="UP000621856">
    <property type="component" value="Unassembled WGS sequence"/>
</dbReference>
<evidence type="ECO:0000259" key="9">
    <source>
        <dbReference type="Pfam" id="PF02687"/>
    </source>
</evidence>
<evidence type="ECO:0000256" key="4">
    <source>
        <dbReference type="ARBA" id="ARBA00022475"/>
    </source>
</evidence>
<dbReference type="EMBL" id="VCJR02000001">
    <property type="protein sequence ID" value="NHK27720.1"/>
    <property type="molecule type" value="Genomic_DNA"/>
</dbReference>
<name>A0A8J3A1M4_9PROT</name>
<comment type="subcellular location">
    <subcellularLocation>
        <location evidence="1">Cell membrane</location>
        <topology evidence="1">Multi-pass membrane protein</topology>
    </subcellularLocation>
</comment>
<keyword evidence="5 8" id="KW-0812">Transmembrane</keyword>
<dbReference type="RefSeq" id="WP_155138903.1">
    <property type="nucleotide sequence ID" value="NZ_BMGZ01000001.1"/>
</dbReference>
<sequence length="437" mass="47667">MTASTEKATPEGSATRPFGLFEWTVARRYISATKKGSGVSLISIIAFIGIALAVTVLIVVMSVMEGFRAKLLDQLLGVNGHIYVQATQDAELTNYAGLSEDLRQIAGVESAIPIVQDYVYLTAGGQTAAIAYGIEPEDLRSIELIAGEDHLIEGSLETFGEGRNGGNEIVMGRRLAANLGVGIGSPVTVITAGGAETPMGTSPIRDKTYYVGAIYSIGMSEYDSGFIYMPLQQAQLFFRRGEAVDKIEVRVDAPQDIRPYQERILAQLSDTLYAYNWQNLHQSYFNALQTERALMRIILSLILAVAVLNIITGLVMLVKDKMSDIAVMRTLGATRGSVMRIFFLSGMMIGFLGTLTGLVLGVLISLNVGPIEMALSDWFGFRLFPSEVYLFDQMPARVQFAEVISVVSFALVMSFLSTLYPAWRAASLDPVEALRYE</sequence>
<accession>A0A8J3A1M4</accession>
<keyword evidence="7 8" id="KW-0472">Membrane</keyword>
<dbReference type="NCBIfam" id="TIGR02212">
    <property type="entry name" value="lolCE"/>
    <property type="match status" value="1"/>
</dbReference>
<evidence type="ECO:0000313" key="13">
    <source>
        <dbReference type="Proteomes" id="UP000621856"/>
    </source>
</evidence>
<dbReference type="PANTHER" id="PTHR30489:SF0">
    <property type="entry name" value="LIPOPROTEIN-RELEASING SYSTEM TRANSMEMBRANE PROTEIN LOLE"/>
    <property type="match status" value="1"/>
</dbReference>
<dbReference type="InterPro" id="IPR003838">
    <property type="entry name" value="ABC3_permease_C"/>
</dbReference>
<evidence type="ECO:0000256" key="1">
    <source>
        <dbReference type="ARBA" id="ARBA00004651"/>
    </source>
</evidence>
<evidence type="ECO:0000313" key="14">
    <source>
        <dbReference type="Proteomes" id="UP000818603"/>
    </source>
</evidence>
<keyword evidence="14" id="KW-1185">Reference proteome</keyword>
<feature type="transmembrane region" description="Helical" evidence="8">
    <location>
        <begin position="297"/>
        <end position="318"/>
    </location>
</feature>
<comment type="similarity">
    <text evidence="2">Belongs to the ABC-4 integral membrane protein family. LolC/E subfamily.</text>
</comment>
<dbReference type="GO" id="GO:0042953">
    <property type="term" value="P:lipoprotein transport"/>
    <property type="evidence" value="ECO:0007669"/>
    <property type="project" value="InterPro"/>
</dbReference>
<evidence type="ECO:0000259" key="10">
    <source>
        <dbReference type="Pfam" id="PF12704"/>
    </source>
</evidence>